<reference evidence="1" key="1">
    <citation type="submission" date="2013-07" db="EMBL/GenBank/DDBJ databases">
        <title>The genome of an arbuscular mycorrhizal fungus provides insights into the evolution of the oldest plant symbiosis.</title>
        <authorList>
            <consortium name="DOE Joint Genome Institute"/>
            <person name="Tisserant E."/>
            <person name="Malbreil M."/>
            <person name="Kuo A."/>
            <person name="Kohler A."/>
            <person name="Symeonidi A."/>
            <person name="Balestrini R."/>
            <person name="Charron P."/>
            <person name="Duensing N."/>
            <person name="Frei-dit-Frey N."/>
            <person name="Gianinazzi-Pearson V."/>
            <person name="Gilbert B."/>
            <person name="Handa Y."/>
            <person name="Hijri M."/>
            <person name="Kaul R."/>
            <person name="Kawaguchi M."/>
            <person name="Krajinski F."/>
            <person name="Lammers P."/>
            <person name="Lapierre D."/>
            <person name="Masclaux F.G."/>
            <person name="Murat C."/>
            <person name="Morin E."/>
            <person name="Ndikumana S."/>
            <person name="Pagni M."/>
            <person name="Petitpierre D."/>
            <person name="Requena N."/>
            <person name="Rosikiewicz P."/>
            <person name="Riley R."/>
            <person name="Saito K."/>
            <person name="San Clemente H."/>
            <person name="Shapiro H."/>
            <person name="van Tuinen D."/>
            <person name="Becard G."/>
            <person name="Bonfante P."/>
            <person name="Paszkowski U."/>
            <person name="Shachar-Hill Y."/>
            <person name="Young J.P."/>
            <person name="Sanders I.R."/>
            <person name="Henrissat B."/>
            <person name="Rensing S.A."/>
            <person name="Grigoriev I.V."/>
            <person name="Corradi N."/>
            <person name="Roux C."/>
            <person name="Martin F."/>
        </authorList>
    </citation>
    <scope>NUCLEOTIDE SEQUENCE</scope>
    <source>
        <strain evidence="1">DAOM 197198</strain>
    </source>
</reference>
<sequence>MLDNPSHHVGYVGRCFAHHSTLMSKTLSGDIMLITATKYGNDTKTLSAFQHFY</sequence>
<evidence type="ECO:0000313" key="1">
    <source>
        <dbReference type="EMBL" id="ESA10889.1"/>
    </source>
</evidence>
<dbReference type="AlphaFoldDB" id="U9TRS6"/>
<gene>
    <name evidence="1" type="ORF">GLOINDRAFT_28923</name>
</gene>
<name>U9TRS6_RHIID</name>
<accession>U9TRS6</accession>
<dbReference type="HOGENOM" id="CLU_3069861_0_0_1"/>
<organism evidence="1">
    <name type="scientific">Rhizophagus irregularis (strain DAOM 181602 / DAOM 197198 / MUCL 43194)</name>
    <name type="common">Arbuscular mycorrhizal fungus</name>
    <name type="synonym">Glomus intraradices</name>
    <dbReference type="NCBI Taxonomy" id="747089"/>
    <lineage>
        <taxon>Eukaryota</taxon>
        <taxon>Fungi</taxon>
        <taxon>Fungi incertae sedis</taxon>
        <taxon>Mucoromycota</taxon>
        <taxon>Glomeromycotina</taxon>
        <taxon>Glomeromycetes</taxon>
        <taxon>Glomerales</taxon>
        <taxon>Glomeraceae</taxon>
        <taxon>Rhizophagus</taxon>
    </lineage>
</organism>
<proteinExistence type="predicted"/>
<protein>
    <submittedName>
        <fullName evidence="1">Uncharacterized protein</fullName>
    </submittedName>
</protein>
<dbReference type="EMBL" id="KI286604">
    <property type="protein sequence ID" value="ESA10889.1"/>
    <property type="molecule type" value="Genomic_DNA"/>
</dbReference>